<dbReference type="InterPro" id="IPR043189">
    <property type="entry name" value="B4GAT1"/>
</dbReference>
<gene>
    <name evidence="23" type="ORF">LSTR_LSTR003471</name>
</gene>
<organism evidence="23 24">
    <name type="scientific">Laodelphax striatellus</name>
    <name type="common">Small brown planthopper</name>
    <name type="synonym">Delphax striatella</name>
    <dbReference type="NCBI Taxonomy" id="195883"/>
    <lineage>
        <taxon>Eukaryota</taxon>
        <taxon>Metazoa</taxon>
        <taxon>Ecdysozoa</taxon>
        <taxon>Arthropoda</taxon>
        <taxon>Hexapoda</taxon>
        <taxon>Insecta</taxon>
        <taxon>Pterygota</taxon>
        <taxon>Neoptera</taxon>
        <taxon>Paraneoptera</taxon>
        <taxon>Hemiptera</taxon>
        <taxon>Auchenorrhyncha</taxon>
        <taxon>Fulgoroidea</taxon>
        <taxon>Delphacidae</taxon>
        <taxon>Criomorphinae</taxon>
        <taxon>Laodelphax</taxon>
    </lineage>
</organism>
<dbReference type="STRING" id="195883.A0A482WYQ8"/>
<keyword evidence="10" id="KW-0735">Signal-anchor</keyword>
<comment type="similarity">
    <text evidence="4">Belongs to the glycosyltransferase 49 family.</text>
</comment>
<feature type="compositionally biased region" description="Basic and acidic residues" evidence="21">
    <location>
        <begin position="486"/>
        <end position="499"/>
    </location>
</feature>
<evidence type="ECO:0000256" key="17">
    <source>
        <dbReference type="ARBA" id="ARBA00032175"/>
    </source>
</evidence>
<dbReference type="PANTHER" id="PTHR46420">
    <property type="entry name" value="BETA-1,4-GLUCURONYLTRANSFERASE 1"/>
    <property type="match status" value="1"/>
</dbReference>
<keyword evidence="6" id="KW-0328">Glycosyltransferase</keyword>
<evidence type="ECO:0000256" key="19">
    <source>
        <dbReference type="ARBA" id="ARBA00033291"/>
    </source>
</evidence>
<keyword evidence="11 22" id="KW-1133">Transmembrane helix</keyword>
<evidence type="ECO:0000256" key="18">
    <source>
        <dbReference type="ARBA" id="ARBA00032181"/>
    </source>
</evidence>
<evidence type="ECO:0000313" key="23">
    <source>
        <dbReference type="EMBL" id="RZF38665.1"/>
    </source>
</evidence>
<evidence type="ECO:0000256" key="7">
    <source>
        <dbReference type="ARBA" id="ARBA00022679"/>
    </source>
</evidence>
<keyword evidence="8 22" id="KW-0812">Transmembrane</keyword>
<dbReference type="GO" id="GO:0035269">
    <property type="term" value="P:protein O-linked glycosylation via mannose"/>
    <property type="evidence" value="ECO:0007669"/>
    <property type="project" value="TreeGrafter"/>
</dbReference>
<dbReference type="Proteomes" id="UP000291343">
    <property type="component" value="Unassembled WGS sequence"/>
</dbReference>
<comment type="subcellular location">
    <subcellularLocation>
        <location evidence="2">Golgi apparatus membrane</location>
        <topology evidence="2">Single-pass type II membrane protein</topology>
    </subcellularLocation>
</comment>
<accession>A0A482WYQ8</accession>
<keyword evidence="13 22" id="KW-0472">Membrane</keyword>
<evidence type="ECO:0000256" key="6">
    <source>
        <dbReference type="ARBA" id="ARBA00022676"/>
    </source>
</evidence>
<comment type="cofactor">
    <cofactor evidence="1">
        <name>Mn(2+)</name>
        <dbReference type="ChEBI" id="CHEBI:29035"/>
    </cofactor>
</comment>
<evidence type="ECO:0000256" key="20">
    <source>
        <dbReference type="ARBA" id="ARBA00047852"/>
    </source>
</evidence>
<dbReference type="GO" id="GO:0046872">
    <property type="term" value="F:metal ion binding"/>
    <property type="evidence" value="ECO:0007669"/>
    <property type="project" value="UniProtKB-KW"/>
</dbReference>
<dbReference type="EMBL" id="QKKF02022000">
    <property type="protein sequence ID" value="RZF38665.1"/>
    <property type="molecule type" value="Genomic_DNA"/>
</dbReference>
<dbReference type="InParanoid" id="A0A482WYQ8"/>
<feature type="transmembrane region" description="Helical" evidence="22">
    <location>
        <begin position="49"/>
        <end position="74"/>
    </location>
</feature>
<keyword evidence="15" id="KW-0464">Manganese</keyword>
<evidence type="ECO:0000256" key="11">
    <source>
        <dbReference type="ARBA" id="ARBA00022989"/>
    </source>
</evidence>
<evidence type="ECO:0000256" key="16">
    <source>
        <dbReference type="ARBA" id="ARBA00030723"/>
    </source>
</evidence>
<evidence type="ECO:0000256" key="12">
    <source>
        <dbReference type="ARBA" id="ARBA00023034"/>
    </source>
</evidence>
<keyword evidence="14" id="KW-0325">Glycoprotein</keyword>
<dbReference type="SMR" id="A0A482WYQ8"/>
<evidence type="ECO:0000256" key="22">
    <source>
        <dbReference type="SAM" id="Phobius"/>
    </source>
</evidence>
<dbReference type="AlphaFoldDB" id="A0A482WYQ8"/>
<evidence type="ECO:0000256" key="15">
    <source>
        <dbReference type="ARBA" id="ARBA00023211"/>
    </source>
</evidence>
<proteinExistence type="inferred from homology"/>
<dbReference type="OrthoDB" id="6479716at2759"/>
<dbReference type="GO" id="GO:0015020">
    <property type="term" value="F:glucuronosyltransferase activity"/>
    <property type="evidence" value="ECO:0007669"/>
    <property type="project" value="InterPro"/>
</dbReference>
<comment type="catalytic activity">
    <reaction evidence="20">
        <text>3-O-[beta-D-Xyl-(1-&gt;4)-Rib-ol-P-Rib-ol-P-3-beta-D-GalNAc-(1-&gt;3)-beta-D-GlcNAc-(1-&gt;4)-(O-6-P-alpha-D-Man)]-Thr-[protein] + UDP-alpha-D-glucuronate = 3-O-[beta-D-GlcA-(1-&gt;3)-beta-D-Xyl-(1-&gt;4)-Rib-ol-P-Rib-ol-P-3-beta-D-GalNAc-(1-&gt;3)-beta-D-GlcNAc-(1-&gt;4)-(O-6-P-alpha-D-Man)]-Thr-[protein] + UDP + H(+)</text>
        <dbReference type="Rhea" id="RHEA:46860"/>
        <dbReference type="Rhea" id="RHEA-COMP:15023"/>
        <dbReference type="Rhea" id="RHEA-COMP:17482"/>
        <dbReference type="ChEBI" id="CHEBI:15378"/>
        <dbReference type="ChEBI" id="CHEBI:58052"/>
        <dbReference type="ChEBI" id="CHEBI:58223"/>
        <dbReference type="ChEBI" id="CHEBI:142405"/>
        <dbReference type="ChEBI" id="CHEBI:177336"/>
    </reaction>
</comment>
<protein>
    <recommendedName>
        <fullName evidence="5">Beta-1,4-glucuronyltransferase 1</fullName>
    </recommendedName>
    <alternativeName>
        <fullName evidence="16">I-beta-1,3-N-acetylglucosaminyltransferase</fullName>
    </alternativeName>
    <alternativeName>
        <fullName evidence="19">N-acetyllactosaminide beta-1,3-N-acetylglucosaminyltransferase</fullName>
    </alternativeName>
    <alternativeName>
        <fullName evidence="17">Poly-N-acetyllactosamine extension enzyme</fullName>
    </alternativeName>
    <alternativeName>
        <fullName evidence="18">UDP-GlcNAc:betaGal beta-1,3-N-acetylglucosaminyltransferase 1</fullName>
    </alternativeName>
</protein>
<evidence type="ECO:0000256" key="4">
    <source>
        <dbReference type="ARBA" id="ARBA00008539"/>
    </source>
</evidence>
<keyword evidence="7" id="KW-0808">Transferase</keyword>
<evidence type="ECO:0000256" key="10">
    <source>
        <dbReference type="ARBA" id="ARBA00022968"/>
    </source>
</evidence>
<evidence type="ECO:0000256" key="8">
    <source>
        <dbReference type="ARBA" id="ARBA00022692"/>
    </source>
</evidence>
<keyword evidence="9" id="KW-0479">Metal-binding</keyword>
<reference evidence="23 24" key="1">
    <citation type="journal article" date="2017" name="Gigascience">
        <title>Genome sequence of the small brown planthopper, Laodelphax striatellus.</title>
        <authorList>
            <person name="Zhu J."/>
            <person name="Jiang F."/>
            <person name="Wang X."/>
            <person name="Yang P."/>
            <person name="Bao Y."/>
            <person name="Zhao W."/>
            <person name="Wang W."/>
            <person name="Lu H."/>
            <person name="Wang Q."/>
            <person name="Cui N."/>
            <person name="Li J."/>
            <person name="Chen X."/>
            <person name="Luo L."/>
            <person name="Yu J."/>
            <person name="Kang L."/>
            <person name="Cui F."/>
        </authorList>
    </citation>
    <scope>NUCLEOTIDE SEQUENCE [LARGE SCALE GENOMIC DNA]</scope>
    <source>
        <strain evidence="23">Lst14</strain>
    </source>
</reference>
<dbReference type="Pfam" id="PF13896">
    <property type="entry name" value="Glyco_transf_49"/>
    <property type="match status" value="1"/>
</dbReference>
<comment type="caution">
    <text evidence="23">The sequence shown here is derived from an EMBL/GenBank/DDBJ whole genome shotgun (WGS) entry which is preliminary data.</text>
</comment>
<evidence type="ECO:0000256" key="3">
    <source>
        <dbReference type="ARBA" id="ARBA00004922"/>
    </source>
</evidence>
<evidence type="ECO:0000256" key="21">
    <source>
        <dbReference type="SAM" id="MobiDB-lite"/>
    </source>
</evidence>
<evidence type="ECO:0000256" key="13">
    <source>
        <dbReference type="ARBA" id="ARBA00023136"/>
    </source>
</evidence>
<evidence type="ECO:0000256" key="9">
    <source>
        <dbReference type="ARBA" id="ARBA00022723"/>
    </source>
</evidence>
<dbReference type="PANTHER" id="PTHR46420:SF1">
    <property type="entry name" value="BETA-1,4-GLUCURONYLTRANSFERASE 1"/>
    <property type="match status" value="1"/>
</dbReference>
<evidence type="ECO:0000256" key="5">
    <source>
        <dbReference type="ARBA" id="ARBA00017962"/>
    </source>
</evidence>
<keyword evidence="12" id="KW-0333">Golgi apparatus</keyword>
<evidence type="ECO:0000256" key="2">
    <source>
        <dbReference type="ARBA" id="ARBA00004323"/>
    </source>
</evidence>
<dbReference type="FunCoup" id="A0A482WYQ8">
    <property type="interactions" value="290"/>
</dbReference>
<dbReference type="UniPathway" id="UPA00378"/>
<feature type="region of interest" description="Disordered" evidence="21">
    <location>
        <begin position="474"/>
        <end position="499"/>
    </location>
</feature>
<evidence type="ECO:0000313" key="24">
    <source>
        <dbReference type="Proteomes" id="UP000291343"/>
    </source>
</evidence>
<sequence>MCFHLLSLPRVTRPLISYVRTVMNDYNWPMPKQGQGKAKRPRSMVQAGFRLWNISLVILLVLTFCNILLTIRLLHFECPRQILTQDTASQVAAALPLKSQPTVAPQVAPSCVYDQKGGCKGEFRLDPRLGRWDKGHLYKLFDSVVVGERFAEVSDEYSVCLATQSSLEKLHSLVEVTHHWSGPISVALFAAGDGEIHLLKGYVSYLRRCYPPIRERVSFHMGFSKDNVPTILSGSEPTDQFDCNHPEVTLRLLVNKRSTNTVRWRTRNPYPQNHLRNLARKNCQGKYVFMTDVDIVPSNGMAQDLDTFLEKAYCKGLCAYVIPTFELDERVRFPRNKTDLVRLVGKGLARPFHQKVFIFNQFATNSSRWIKEIGSNEIHVSHNVTNYEFLYEPFYVASDTVPPHDERFIGYGFTRNSQVYEMHVAGYQFQVLSPVFNCHWGLQVRKSRPSWREAQNNQNRRHFDAFKREIYARYNKPFPAKPKPKQKTDNDKLKDKKIR</sequence>
<name>A0A482WYQ8_LAOST</name>
<evidence type="ECO:0000256" key="1">
    <source>
        <dbReference type="ARBA" id="ARBA00001936"/>
    </source>
</evidence>
<keyword evidence="24" id="KW-1185">Reference proteome</keyword>
<dbReference type="GO" id="GO:0000139">
    <property type="term" value="C:Golgi membrane"/>
    <property type="evidence" value="ECO:0007669"/>
    <property type="project" value="UniProtKB-SubCell"/>
</dbReference>
<comment type="pathway">
    <text evidence="3">Protein modification; protein glycosylation.</text>
</comment>
<evidence type="ECO:0000256" key="14">
    <source>
        <dbReference type="ARBA" id="ARBA00023180"/>
    </source>
</evidence>